<feature type="transmembrane region" description="Helical" evidence="1">
    <location>
        <begin position="105"/>
        <end position="125"/>
    </location>
</feature>
<dbReference type="Proteomes" id="UP001396334">
    <property type="component" value="Unassembled WGS sequence"/>
</dbReference>
<proteinExistence type="predicted"/>
<evidence type="ECO:0000256" key="1">
    <source>
        <dbReference type="SAM" id="Phobius"/>
    </source>
</evidence>
<protein>
    <submittedName>
        <fullName evidence="2">Uncharacterized protein</fullName>
    </submittedName>
</protein>
<name>A0ABR2QAP8_9ROSI</name>
<organism evidence="2 3">
    <name type="scientific">Hibiscus sabdariffa</name>
    <name type="common">roselle</name>
    <dbReference type="NCBI Taxonomy" id="183260"/>
    <lineage>
        <taxon>Eukaryota</taxon>
        <taxon>Viridiplantae</taxon>
        <taxon>Streptophyta</taxon>
        <taxon>Embryophyta</taxon>
        <taxon>Tracheophyta</taxon>
        <taxon>Spermatophyta</taxon>
        <taxon>Magnoliopsida</taxon>
        <taxon>eudicotyledons</taxon>
        <taxon>Gunneridae</taxon>
        <taxon>Pentapetalae</taxon>
        <taxon>rosids</taxon>
        <taxon>malvids</taxon>
        <taxon>Malvales</taxon>
        <taxon>Malvaceae</taxon>
        <taxon>Malvoideae</taxon>
        <taxon>Hibiscus</taxon>
    </lineage>
</organism>
<feature type="transmembrane region" description="Helical" evidence="1">
    <location>
        <begin position="74"/>
        <end position="93"/>
    </location>
</feature>
<keyword evidence="1" id="KW-0472">Membrane</keyword>
<dbReference type="EMBL" id="JBBPBN010000042">
    <property type="protein sequence ID" value="KAK8997761.1"/>
    <property type="molecule type" value="Genomic_DNA"/>
</dbReference>
<keyword evidence="1" id="KW-0812">Transmembrane</keyword>
<evidence type="ECO:0000313" key="2">
    <source>
        <dbReference type="EMBL" id="KAK8997761.1"/>
    </source>
</evidence>
<gene>
    <name evidence="2" type="ORF">V6N11_012299</name>
</gene>
<keyword evidence="1" id="KW-1133">Transmembrane helix</keyword>
<evidence type="ECO:0000313" key="3">
    <source>
        <dbReference type="Proteomes" id="UP001396334"/>
    </source>
</evidence>
<comment type="caution">
    <text evidence="2">The sequence shown here is derived from an EMBL/GenBank/DDBJ whole genome shotgun (WGS) entry which is preliminary data.</text>
</comment>
<dbReference type="PANTHER" id="PTHR31260">
    <property type="entry name" value="CYSTATIN/MONELLIN SUPERFAMILY PROTEIN"/>
    <property type="match status" value="1"/>
</dbReference>
<accession>A0ABR2QAP8</accession>
<dbReference type="PANTHER" id="PTHR31260:SF69">
    <property type="entry name" value="CYSTATIN_MONELLIN SUPERFAMILY PROTEIN"/>
    <property type="match status" value="1"/>
</dbReference>
<dbReference type="InterPro" id="IPR006462">
    <property type="entry name" value="MS5"/>
</dbReference>
<dbReference type="Gene3D" id="3.10.450.10">
    <property type="match status" value="1"/>
</dbReference>
<sequence length="167" mass="18979">MSESKRGEEKRKVYMDHDSDDEGISRVELMKYRAEVAASGGYDVGLYSSNLCGMIHPITSYADMAVDHYNGHNVLSFFLDSVVVFLLSFFAQMYRSVLQHTNFKVVELLKANISVVSGFFFYFTFNVEESNTGRTETFQARVWSKIPGPNGEDRVKIDQCRVKPTTS</sequence>
<dbReference type="InterPro" id="IPR046350">
    <property type="entry name" value="Cystatin_sf"/>
</dbReference>
<keyword evidence="3" id="KW-1185">Reference proteome</keyword>
<dbReference type="SUPFAM" id="SSF54403">
    <property type="entry name" value="Cystatin/monellin"/>
    <property type="match status" value="1"/>
</dbReference>
<reference evidence="2 3" key="1">
    <citation type="journal article" date="2024" name="G3 (Bethesda)">
        <title>Genome assembly of Hibiscus sabdariffa L. provides insights into metabolisms of medicinal natural products.</title>
        <authorList>
            <person name="Kim T."/>
        </authorList>
    </citation>
    <scope>NUCLEOTIDE SEQUENCE [LARGE SCALE GENOMIC DNA]</scope>
    <source>
        <strain evidence="2">TK-2024</strain>
        <tissue evidence="2">Old leaves</tissue>
    </source>
</reference>